<name>A0A176W3G4_MARPO</name>
<evidence type="ECO:0000313" key="7">
    <source>
        <dbReference type="Proteomes" id="UP000077202"/>
    </source>
</evidence>
<dbReference type="InterPro" id="IPR036188">
    <property type="entry name" value="FAD/NAD-bd_sf"/>
</dbReference>
<keyword evidence="2" id="KW-0285">Flavoprotein</keyword>
<dbReference type="PANTHER" id="PTHR42887">
    <property type="entry name" value="OS12G0638800 PROTEIN"/>
    <property type="match status" value="1"/>
</dbReference>
<evidence type="ECO:0000256" key="3">
    <source>
        <dbReference type="ARBA" id="ARBA00022827"/>
    </source>
</evidence>
<gene>
    <name evidence="6" type="ORF">AXG93_4666s1120</name>
</gene>
<keyword evidence="7" id="KW-1185">Reference proteome</keyword>
<protein>
    <recommendedName>
        <fullName evidence="8">FAD-dependent oxidoreductase 2 FAD binding domain-containing protein</fullName>
    </recommendedName>
</protein>
<dbReference type="EMBL" id="LVLJ01001967">
    <property type="protein sequence ID" value="OAE27141.1"/>
    <property type="molecule type" value="Genomic_DNA"/>
</dbReference>
<evidence type="ECO:0008006" key="8">
    <source>
        <dbReference type="Google" id="ProtNLM"/>
    </source>
</evidence>
<accession>A0A176W3G4</accession>
<reference evidence="6" key="1">
    <citation type="submission" date="2016-03" db="EMBL/GenBank/DDBJ databases">
        <title>Mechanisms controlling the formation of the plant cell surface in tip-growing cells are functionally conserved among land plants.</title>
        <authorList>
            <person name="Honkanen S."/>
            <person name="Jones V.A."/>
            <person name="Morieri G."/>
            <person name="Champion C."/>
            <person name="Hetherington A.J."/>
            <person name="Kelly S."/>
            <person name="Saint-Marcoux D."/>
            <person name="Proust H."/>
            <person name="Prescott H."/>
            <person name="Dolan L."/>
        </authorList>
    </citation>
    <scope>NUCLEOTIDE SEQUENCE [LARGE SCALE GENOMIC DNA]</scope>
    <source>
        <tissue evidence="6">Whole gametophyte</tissue>
    </source>
</reference>
<dbReference type="Pfam" id="PF22780">
    <property type="entry name" value="HI0933_like_1st"/>
    <property type="match status" value="1"/>
</dbReference>
<dbReference type="Gene3D" id="3.50.50.60">
    <property type="entry name" value="FAD/NAD(P)-binding domain"/>
    <property type="match status" value="1"/>
</dbReference>
<dbReference type="Gene3D" id="1.10.8.260">
    <property type="entry name" value="HI0933 insert domain-like"/>
    <property type="match status" value="1"/>
</dbReference>
<dbReference type="InterPro" id="IPR055178">
    <property type="entry name" value="RsdA/BaiN/AoA(So)-like_dom"/>
</dbReference>
<dbReference type="Gene3D" id="2.40.30.10">
    <property type="entry name" value="Translation factors"/>
    <property type="match status" value="1"/>
</dbReference>
<dbReference type="SUPFAM" id="SSF51905">
    <property type="entry name" value="FAD/NAD(P)-binding domain"/>
    <property type="match status" value="1"/>
</dbReference>
<dbReference type="InterPro" id="IPR023166">
    <property type="entry name" value="BaiN-like_dom_sf"/>
</dbReference>
<dbReference type="Pfam" id="PF03486">
    <property type="entry name" value="HI0933_like"/>
    <property type="match status" value="1"/>
</dbReference>
<dbReference type="InterPro" id="IPR004792">
    <property type="entry name" value="BaiN-like"/>
</dbReference>
<sequence>MWSCSSSGVDLRGSAGGSIHFAASAAADFCDLDRRLKKSVKEGTGVNVILWAPAAPQLCDLAVLCSQNCGQTSANFDTGDEQQRLVVVGGGAAGVYGALRAKSLCPHLEVLVLEKGQLLSKVRISGGGRCNVTTGLFQDPKPLAGQYPRGHKELRGSYFLTHGPADTAAWFTQRGVALKTESDGRMFPQSNSSASIIDCLLQEAKRINDELPHFEVFAVVLQTKAPVLNVSRKGQTFEVSRGAVDSGGKNVVQAGSVLLATGSASQGYKIARDLGHSIIEPVPSLFSFKVMDKALTELAGVSFQRVKAELELPNQKQRHPELVQDGPLLITHWGFSGPVVLRLSAWAARHLFSSKYTCVLWVDFTPNIELEELKALLVKHKQDSQKSNMGSYSPEKLPLVKRFWIYLLERQGLDRDMKWARVSTKVLHELALLLKRCPFSVSGKVYRKMTKIFVGGIILQGEFKDEFVTAGGVPLAEVNLKTMESRICPGLFFAGEILDVDGVTGGFNFQNAWTGGFIAGTTVAERSTDRVNVGEF</sequence>
<dbReference type="Proteomes" id="UP000077202">
    <property type="component" value="Unassembled WGS sequence"/>
</dbReference>
<organism evidence="6 7">
    <name type="scientific">Marchantia polymorpha subsp. ruderalis</name>
    <dbReference type="NCBI Taxonomy" id="1480154"/>
    <lineage>
        <taxon>Eukaryota</taxon>
        <taxon>Viridiplantae</taxon>
        <taxon>Streptophyta</taxon>
        <taxon>Embryophyta</taxon>
        <taxon>Marchantiophyta</taxon>
        <taxon>Marchantiopsida</taxon>
        <taxon>Marchantiidae</taxon>
        <taxon>Marchantiales</taxon>
        <taxon>Marchantiaceae</taxon>
        <taxon>Marchantia</taxon>
    </lineage>
</organism>
<proteinExistence type="predicted"/>
<evidence type="ECO:0000256" key="1">
    <source>
        <dbReference type="ARBA" id="ARBA00001974"/>
    </source>
</evidence>
<evidence type="ECO:0000313" key="6">
    <source>
        <dbReference type="EMBL" id="OAE27141.1"/>
    </source>
</evidence>
<dbReference type="SUPFAM" id="SSF160996">
    <property type="entry name" value="HI0933 insert domain-like"/>
    <property type="match status" value="1"/>
</dbReference>
<dbReference type="NCBIfam" id="TIGR00275">
    <property type="entry name" value="aminoacetone oxidase family FAD-binding enzyme"/>
    <property type="match status" value="1"/>
</dbReference>
<feature type="domain" description="RsdA/BaiN/AoA(So)-like insert" evidence="5">
    <location>
        <begin position="282"/>
        <end position="444"/>
    </location>
</feature>
<evidence type="ECO:0000256" key="2">
    <source>
        <dbReference type="ARBA" id="ARBA00022630"/>
    </source>
</evidence>
<comment type="caution">
    <text evidence="6">The sequence shown here is derived from an EMBL/GenBank/DDBJ whole genome shotgun (WGS) entry which is preliminary data.</text>
</comment>
<evidence type="ECO:0000259" key="5">
    <source>
        <dbReference type="Pfam" id="PF22780"/>
    </source>
</evidence>
<evidence type="ECO:0000259" key="4">
    <source>
        <dbReference type="Pfam" id="PF03486"/>
    </source>
</evidence>
<keyword evidence="3" id="KW-0274">FAD</keyword>
<dbReference type="PANTHER" id="PTHR42887:SF2">
    <property type="entry name" value="OS12G0638800 PROTEIN"/>
    <property type="match status" value="1"/>
</dbReference>
<comment type="cofactor">
    <cofactor evidence="1">
        <name>FAD</name>
        <dbReference type="ChEBI" id="CHEBI:57692"/>
    </cofactor>
</comment>
<dbReference type="AlphaFoldDB" id="A0A176W3G4"/>
<dbReference type="InterPro" id="IPR057661">
    <property type="entry name" value="RsdA/BaiN/AoA(So)_Rossmann"/>
</dbReference>
<feature type="domain" description="RsdA/BaiN/AoA(So)-like Rossmann fold-like" evidence="4">
    <location>
        <begin position="84"/>
        <end position="521"/>
    </location>
</feature>